<keyword evidence="3" id="KW-1185">Reference proteome</keyword>
<evidence type="ECO:0000256" key="1">
    <source>
        <dbReference type="SAM" id="MobiDB-lite"/>
    </source>
</evidence>
<name>A0A1H9VAR5_9PSEU</name>
<reference evidence="3" key="1">
    <citation type="submission" date="2016-10" db="EMBL/GenBank/DDBJ databases">
        <authorList>
            <person name="Varghese N."/>
            <person name="Submissions S."/>
        </authorList>
    </citation>
    <scope>NUCLEOTIDE SEQUENCE [LARGE SCALE GENOMIC DNA]</scope>
    <source>
        <strain evidence="3">DSM 44260</strain>
    </source>
</reference>
<organism evidence="2 3">
    <name type="scientific">Actinokineospora terrae</name>
    <dbReference type="NCBI Taxonomy" id="155974"/>
    <lineage>
        <taxon>Bacteria</taxon>
        <taxon>Bacillati</taxon>
        <taxon>Actinomycetota</taxon>
        <taxon>Actinomycetes</taxon>
        <taxon>Pseudonocardiales</taxon>
        <taxon>Pseudonocardiaceae</taxon>
        <taxon>Actinokineospora</taxon>
    </lineage>
</organism>
<evidence type="ECO:0000313" key="3">
    <source>
        <dbReference type="Proteomes" id="UP000199051"/>
    </source>
</evidence>
<gene>
    <name evidence="2" type="ORF">SAMN04487818_108222</name>
</gene>
<feature type="compositionally biased region" description="Basic and acidic residues" evidence="1">
    <location>
        <begin position="100"/>
        <end position="112"/>
    </location>
</feature>
<dbReference type="EMBL" id="FOGI01000008">
    <property type="protein sequence ID" value="SES18910.1"/>
    <property type="molecule type" value="Genomic_DNA"/>
</dbReference>
<dbReference type="SUPFAM" id="SSF82171">
    <property type="entry name" value="DPP6 N-terminal domain-like"/>
    <property type="match status" value="1"/>
</dbReference>
<dbReference type="InterPro" id="IPR019198">
    <property type="entry name" value="Beta_propeller_containing"/>
</dbReference>
<dbReference type="PROSITE" id="PS51257">
    <property type="entry name" value="PROKAR_LIPOPROTEIN"/>
    <property type="match status" value="1"/>
</dbReference>
<dbReference type="Pfam" id="PF09826">
    <property type="entry name" value="Beta_propel"/>
    <property type="match status" value="1"/>
</dbReference>
<dbReference type="Proteomes" id="UP000199051">
    <property type="component" value="Unassembled WGS sequence"/>
</dbReference>
<protein>
    <submittedName>
        <fullName evidence="2">Beta propeller domain-containing protein</fullName>
    </submittedName>
</protein>
<accession>A0A1H9VAR5</accession>
<dbReference type="RefSeq" id="WP_092780533.1">
    <property type="nucleotide sequence ID" value="NZ_FOGI01000008.1"/>
</dbReference>
<proteinExistence type="predicted"/>
<dbReference type="AlphaFoldDB" id="A0A1H9VAR5"/>
<evidence type="ECO:0000313" key="2">
    <source>
        <dbReference type="EMBL" id="SES18910.1"/>
    </source>
</evidence>
<dbReference type="STRING" id="155974.SAMN04487818_108222"/>
<sequence>MRAKRLTLGAVVVASACVAGGIVFAREPVDIAGPAPYVPSVRLVSYDSCSDVEADLKKAAAERVTEFGLDPRVYDVIAMPAEGNAPPVAPKAPTRGGPTAKDRSSTDDHSATSDHSGTNNHEAAADEPDLVKTDGRRIVTVADGTLRVVDTATRELTASLAMPGGGLATALLLEGDQALVAVPRFDAVDRDARSGGSMTTSLVMVDLAGGARVTGTLTVDGDYLDGRQVGSVARVVARSRPRLEFPYPSTLERNRALIEDAPLERWLPRATLDRDGSRVESAVGCGSVSRPSGYTGTAMLTVYTIDLRAPLGDGDPVSIAADGDTLYGTAGSLYIADDQWQRAGILPADGRPAADHTDIHQFDISAPGKPVYAASGSVEGSLVNQYALSEYEGNLRVATTTTQDSAVHVLNRRGPGLARIGRVGGLGVGERIQSVRYLGPTAYVVTFRRTDPLYTVDLSNPATPRVTGELKITGYSAYLHPLSAGRLLGIGQEATDQGRTTGTQISLFDTTTTPVRRLTQYHLPGTTSEAEFDAHAFLSWPDKNLVVIPIDTTRGSGAVLALRVTGDQITELATLRHPTPSVTDTRIRRSLVAANTLWTLSSAGIQATPLDTLAPAAWIPFT</sequence>
<feature type="region of interest" description="Disordered" evidence="1">
    <location>
        <begin position="82"/>
        <end position="131"/>
    </location>
</feature>